<name>A0A6S6M359_9BACT</name>
<dbReference type="Proteomes" id="UP000515472">
    <property type="component" value="Chromosome"/>
</dbReference>
<dbReference type="AlphaFoldDB" id="A0A6S6M359"/>
<sequence length="405" mass="45899">MELGTLDFIELAIDAVTNEIELFEAMTVDLSEIIQELEGREDEHPLYQEIVTAGKDLLTRTGNWNEVLERRILILSAAFLEIEYGVRIGEIAEIEGGKILVHETTFYRRDECYSNFHIRGVQCRKDGTPGKRSAFSILPHDESGLLKTRRQDEEKARERELEERILKEYFGLSFGDDLSFVDKNFGRSKLRIENAKLPYRSVLGRDEDNSIEVNGPRYRDDGSLGTKIISTKLTFIKRDRPEHILHKRDKNAIALAATTANISSLNGEPDWQDIANNTTWAKSVEKKDRTGWWCWNSPPLGEIHYIELAPFSGTPTGEIGEFLKVLSRRVGEGIRFHKTTAEALFFRQTGLVVGDELTIGDRKILMTEISVDAQSVTFTVHGLPYLKGGKIGKRVVSEELPLEAC</sequence>
<gene>
    <name evidence="1" type="ORF">GEOBRER4_n3731</name>
</gene>
<evidence type="ECO:0000313" key="1">
    <source>
        <dbReference type="EMBL" id="BCG48837.1"/>
    </source>
</evidence>
<reference evidence="1 2" key="1">
    <citation type="submission" date="2020-06" db="EMBL/GenBank/DDBJ databases">
        <title>Interaction of electrochemicaly active bacteria, Geobacter bremensis R4 on different carbon anode.</title>
        <authorList>
            <person name="Meng L."/>
            <person name="Yoshida N."/>
        </authorList>
    </citation>
    <scope>NUCLEOTIDE SEQUENCE [LARGE SCALE GENOMIC DNA]</scope>
    <source>
        <strain evidence="1 2">R4</strain>
    </source>
</reference>
<dbReference type="RefSeq" id="WP_185243460.1">
    <property type="nucleotide sequence ID" value="NZ_AP023213.1"/>
</dbReference>
<proteinExistence type="predicted"/>
<dbReference type="EMBL" id="AP023213">
    <property type="protein sequence ID" value="BCG48837.1"/>
    <property type="molecule type" value="Genomic_DNA"/>
</dbReference>
<evidence type="ECO:0000313" key="2">
    <source>
        <dbReference type="Proteomes" id="UP000515472"/>
    </source>
</evidence>
<dbReference type="KEGG" id="gbn:GEOBRER4_35870"/>
<protein>
    <submittedName>
        <fullName evidence="1">Uncharacterized protein</fullName>
    </submittedName>
</protein>
<accession>A0A6S6M359</accession>
<organism evidence="1 2">
    <name type="scientific">Citrifermentans bremense</name>
    <dbReference type="NCBI Taxonomy" id="60035"/>
    <lineage>
        <taxon>Bacteria</taxon>
        <taxon>Pseudomonadati</taxon>
        <taxon>Thermodesulfobacteriota</taxon>
        <taxon>Desulfuromonadia</taxon>
        <taxon>Geobacterales</taxon>
        <taxon>Geobacteraceae</taxon>
        <taxon>Citrifermentans</taxon>
    </lineage>
</organism>
<keyword evidence="2" id="KW-1185">Reference proteome</keyword>